<evidence type="ECO:0000313" key="2">
    <source>
        <dbReference type="Proteomes" id="UP000238375"/>
    </source>
</evidence>
<keyword evidence="2" id="KW-1185">Reference proteome</keyword>
<evidence type="ECO:0000313" key="1">
    <source>
        <dbReference type="EMBL" id="PRY29774.1"/>
    </source>
</evidence>
<reference evidence="1 2" key="1">
    <citation type="submission" date="2018-03" db="EMBL/GenBank/DDBJ databases">
        <title>Genomic Encyclopedia of Archaeal and Bacterial Type Strains, Phase II (KMG-II): from individual species to whole genera.</title>
        <authorList>
            <person name="Goeker M."/>
        </authorList>
    </citation>
    <scope>NUCLEOTIDE SEQUENCE [LARGE SCALE GENOMIC DNA]</scope>
    <source>
        <strain evidence="1 2">DSM 28354</strain>
    </source>
</reference>
<proteinExistence type="predicted"/>
<dbReference type="EMBL" id="PVTE01000025">
    <property type="protein sequence ID" value="PRY29774.1"/>
    <property type="molecule type" value="Genomic_DNA"/>
</dbReference>
<sequence length="81" mass="9047">MALDARVVDVVEYMGGITITLEDRESGSNERGQSRMEILNHTVVPRMGDLLWGGSDSATLESGGVQFPYVREGYTKLRQNW</sequence>
<name>A0A2T0S8L1_9BACT</name>
<dbReference type="AlphaFoldDB" id="A0A2T0S8L1"/>
<comment type="caution">
    <text evidence="1">The sequence shown here is derived from an EMBL/GenBank/DDBJ whole genome shotgun (WGS) entry which is preliminary data.</text>
</comment>
<dbReference type="Proteomes" id="UP000238375">
    <property type="component" value="Unassembled WGS sequence"/>
</dbReference>
<organism evidence="1 2">
    <name type="scientific">Spirosoma oryzae</name>
    <dbReference type="NCBI Taxonomy" id="1469603"/>
    <lineage>
        <taxon>Bacteria</taxon>
        <taxon>Pseudomonadati</taxon>
        <taxon>Bacteroidota</taxon>
        <taxon>Cytophagia</taxon>
        <taxon>Cytophagales</taxon>
        <taxon>Cytophagaceae</taxon>
        <taxon>Spirosoma</taxon>
    </lineage>
</organism>
<accession>A0A2T0S8L1</accession>
<protein>
    <submittedName>
        <fullName evidence="1">Uncharacterized protein</fullName>
    </submittedName>
</protein>
<gene>
    <name evidence="1" type="ORF">CLV58_12536</name>
</gene>